<dbReference type="GO" id="GO:0006950">
    <property type="term" value="P:response to stress"/>
    <property type="evidence" value="ECO:0007669"/>
    <property type="project" value="TreeGrafter"/>
</dbReference>
<organism evidence="5 6">
    <name type="scientific">Flintibacter hominis</name>
    <dbReference type="NCBI Taxonomy" id="2763048"/>
    <lineage>
        <taxon>Bacteria</taxon>
        <taxon>Bacillati</taxon>
        <taxon>Bacillota</taxon>
        <taxon>Clostridia</taxon>
        <taxon>Eubacteriales</taxon>
        <taxon>Flintibacter</taxon>
    </lineage>
</organism>
<evidence type="ECO:0000313" key="6">
    <source>
        <dbReference type="Proteomes" id="UP000628736"/>
    </source>
</evidence>
<evidence type="ECO:0000256" key="1">
    <source>
        <dbReference type="ARBA" id="ARBA00023015"/>
    </source>
</evidence>
<dbReference type="Proteomes" id="UP000628736">
    <property type="component" value="Unassembled WGS sequence"/>
</dbReference>
<dbReference type="GO" id="GO:0003677">
    <property type="term" value="F:DNA binding"/>
    <property type="evidence" value="ECO:0007669"/>
    <property type="project" value="UniProtKB-KW"/>
</dbReference>
<protein>
    <submittedName>
        <fullName evidence="5">Winged helix DNA-binding protein</fullName>
    </submittedName>
</protein>
<dbReference type="PANTHER" id="PTHR33164">
    <property type="entry name" value="TRANSCRIPTIONAL REGULATOR, MARR FAMILY"/>
    <property type="match status" value="1"/>
</dbReference>
<dbReference type="InterPro" id="IPR000835">
    <property type="entry name" value="HTH_MarR-typ"/>
</dbReference>
<name>A0A8J6J984_9FIRM</name>
<dbReference type="Pfam" id="PF12802">
    <property type="entry name" value="MarR_2"/>
    <property type="match status" value="1"/>
</dbReference>
<dbReference type="SMART" id="SM00347">
    <property type="entry name" value="HTH_MARR"/>
    <property type="match status" value="1"/>
</dbReference>
<keyword evidence="6" id="KW-1185">Reference proteome</keyword>
<dbReference type="PROSITE" id="PS50995">
    <property type="entry name" value="HTH_MARR_2"/>
    <property type="match status" value="1"/>
</dbReference>
<feature type="domain" description="HTH marR-type" evidence="4">
    <location>
        <begin position="6"/>
        <end position="143"/>
    </location>
</feature>
<dbReference type="GO" id="GO:0003700">
    <property type="term" value="F:DNA-binding transcription factor activity"/>
    <property type="evidence" value="ECO:0007669"/>
    <property type="project" value="InterPro"/>
</dbReference>
<dbReference type="InterPro" id="IPR023187">
    <property type="entry name" value="Tscrpt_reg_MarR-type_CS"/>
</dbReference>
<keyword evidence="1" id="KW-0805">Transcription regulation</keyword>
<proteinExistence type="predicted"/>
<dbReference type="Gene3D" id="1.10.10.10">
    <property type="entry name" value="Winged helix-like DNA-binding domain superfamily/Winged helix DNA-binding domain"/>
    <property type="match status" value="1"/>
</dbReference>
<dbReference type="SUPFAM" id="SSF46785">
    <property type="entry name" value="Winged helix' DNA-binding domain"/>
    <property type="match status" value="1"/>
</dbReference>
<keyword evidence="2 5" id="KW-0238">DNA-binding</keyword>
<dbReference type="InterPro" id="IPR039422">
    <property type="entry name" value="MarR/SlyA-like"/>
</dbReference>
<dbReference type="AlphaFoldDB" id="A0A8J6J984"/>
<accession>A0A8J6J984</accession>
<keyword evidence="3" id="KW-0804">Transcription</keyword>
<reference evidence="5" key="1">
    <citation type="submission" date="2020-08" db="EMBL/GenBank/DDBJ databases">
        <title>Genome public.</title>
        <authorList>
            <person name="Liu C."/>
            <person name="Sun Q."/>
        </authorList>
    </citation>
    <scope>NUCLEOTIDE SEQUENCE</scope>
    <source>
        <strain evidence="5">NSJ-23</strain>
    </source>
</reference>
<dbReference type="EMBL" id="JACOPO010000003">
    <property type="protein sequence ID" value="MBC5722267.1"/>
    <property type="molecule type" value="Genomic_DNA"/>
</dbReference>
<dbReference type="InterPro" id="IPR036390">
    <property type="entry name" value="WH_DNA-bd_sf"/>
</dbReference>
<gene>
    <name evidence="5" type="ORF">H8S11_05530</name>
</gene>
<sequence length="160" mass="18633">MKELTFSQFNRELNRMYKECNEFYHALAKHFGLSDSAFWILYTLREEGRPLSATDLWGALFLSKQTIHSGVRSLEERGLLKLRSSSEDKRNKEICLTEKGEAFSQESVDQVVAFEEKAFLDLGAGERLSRIQAERHYLDALWEAARPLFKREGPEGIWQR</sequence>
<evidence type="ECO:0000256" key="2">
    <source>
        <dbReference type="ARBA" id="ARBA00023125"/>
    </source>
</evidence>
<evidence type="ECO:0000259" key="4">
    <source>
        <dbReference type="PROSITE" id="PS50995"/>
    </source>
</evidence>
<dbReference type="RefSeq" id="WP_186852480.1">
    <property type="nucleotide sequence ID" value="NZ_JACOPO010000003.1"/>
</dbReference>
<dbReference type="InterPro" id="IPR036388">
    <property type="entry name" value="WH-like_DNA-bd_sf"/>
</dbReference>
<evidence type="ECO:0000313" key="5">
    <source>
        <dbReference type="EMBL" id="MBC5722267.1"/>
    </source>
</evidence>
<evidence type="ECO:0000256" key="3">
    <source>
        <dbReference type="ARBA" id="ARBA00023163"/>
    </source>
</evidence>
<dbReference type="PANTHER" id="PTHR33164:SF43">
    <property type="entry name" value="HTH-TYPE TRANSCRIPTIONAL REPRESSOR YETL"/>
    <property type="match status" value="1"/>
</dbReference>
<dbReference type="PROSITE" id="PS01117">
    <property type="entry name" value="HTH_MARR_1"/>
    <property type="match status" value="1"/>
</dbReference>
<comment type="caution">
    <text evidence="5">The sequence shown here is derived from an EMBL/GenBank/DDBJ whole genome shotgun (WGS) entry which is preliminary data.</text>
</comment>